<feature type="region of interest" description="Disordered" evidence="7">
    <location>
        <begin position="772"/>
        <end position="843"/>
    </location>
</feature>
<comment type="subcellular location">
    <subcellularLocation>
        <location evidence="1">Cytoplasm</location>
        <location evidence="1">Cytoskeleton</location>
    </subcellularLocation>
</comment>
<dbReference type="InterPro" id="IPR051483">
    <property type="entry name" value="MAP7_domain-containing"/>
</dbReference>
<accession>A0A8S2ENA1</accession>
<feature type="compositionally biased region" description="Polar residues" evidence="7">
    <location>
        <begin position="689"/>
        <end position="724"/>
    </location>
</feature>
<dbReference type="GO" id="GO:0015630">
    <property type="term" value="C:microtubule cytoskeleton"/>
    <property type="evidence" value="ECO:0007669"/>
    <property type="project" value="InterPro"/>
</dbReference>
<feature type="compositionally biased region" description="Low complexity" evidence="7">
    <location>
        <begin position="678"/>
        <end position="688"/>
    </location>
</feature>
<evidence type="ECO:0000313" key="10">
    <source>
        <dbReference type="Proteomes" id="UP000677228"/>
    </source>
</evidence>
<dbReference type="EMBL" id="CAJNOK010014640">
    <property type="protein sequence ID" value="CAF1209177.1"/>
    <property type="molecule type" value="Genomic_DNA"/>
</dbReference>
<dbReference type="PANTHER" id="PTHR15073:SF1">
    <property type="entry name" value="RETICULOCYTE-BINDING PROTEIN HOMOLOG 2A"/>
    <property type="match status" value="1"/>
</dbReference>
<dbReference type="AlphaFoldDB" id="A0A8S2ENA1"/>
<feature type="compositionally biased region" description="Basic and acidic residues" evidence="7">
    <location>
        <begin position="455"/>
        <end position="469"/>
    </location>
</feature>
<dbReference type="InterPro" id="IPR008604">
    <property type="entry name" value="MAP7_fam"/>
</dbReference>
<feature type="compositionally biased region" description="Polar residues" evidence="7">
    <location>
        <begin position="662"/>
        <end position="677"/>
    </location>
</feature>
<proteinExistence type="inferred from homology"/>
<comment type="similarity">
    <text evidence="2">Belongs to the MAP7 family.</text>
</comment>
<gene>
    <name evidence="8" type="ORF">OVA965_LOCUS24363</name>
    <name evidence="9" type="ORF">TMI583_LOCUS25082</name>
</gene>
<reference evidence="8" key="1">
    <citation type="submission" date="2021-02" db="EMBL/GenBank/DDBJ databases">
        <authorList>
            <person name="Nowell W R."/>
        </authorList>
    </citation>
    <scope>NUCLEOTIDE SEQUENCE</scope>
</reference>
<evidence type="ECO:0008006" key="11">
    <source>
        <dbReference type="Google" id="ProtNLM"/>
    </source>
</evidence>
<feature type="compositionally biased region" description="Low complexity" evidence="7">
    <location>
        <begin position="345"/>
        <end position="366"/>
    </location>
</feature>
<keyword evidence="4 6" id="KW-0175">Coiled coil</keyword>
<feature type="compositionally biased region" description="Polar residues" evidence="7">
    <location>
        <begin position="285"/>
        <end position="303"/>
    </location>
</feature>
<feature type="compositionally biased region" description="Polar residues" evidence="7">
    <location>
        <begin position="319"/>
        <end position="338"/>
    </location>
</feature>
<evidence type="ECO:0000313" key="8">
    <source>
        <dbReference type="EMBL" id="CAF1209177.1"/>
    </source>
</evidence>
<feature type="compositionally biased region" description="Polar residues" evidence="7">
    <location>
        <begin position="144"/>
        <end position="153"/>
    </location>
</feature>
<dbReference type="Proteomes" id="UP000677228">
    <property type="component" value="Unassembled WGS sequence"/>
</dbReference>
<evidence type="ECO:0000256" key="3">
    <source>
        <dbReference type="ARBA" id="ARBA00022490"/>
    </source>
</evidence>
<keyword evidence="5" id="KW-0206">Cytoskeleton</keyword>
<feature type="compositionally biased region" description="Basic and acidic residues" evidence="7">
    <location>
        <begin position="645"/>
        <end position="660"/>
    </location>
</feature>
<feature type="compositionally biased region" description="Low complexity" evidence="7">
    <location>
        <begin position="271"/>
        <end position="284"/>
    </location>
</feature>
<protein>
    <recommendedName>
        <fullName evidence="11">Ensconsin-like</fullName>
    </recommendedName>
</protein>
<evidence type="ECO:0000256" key="6">
    <source>
        <dbReference type="SAM" id="Coils"/>
    </source>
</evidence>
<feature type="region of interest" description="Disordered" evidence="7">
    <location>
        <begin position="229"/>
        <end position="414"/>
    </location>
</feature>
<feature type="compositionally biased region" description="Polar residues" evidence="7">
    <location>
        <begin position="103"/>
        <end position="130"/>
    </location>
</feature>
<dbReference type="PANTHER" id="PTHR15073">
    <property type="entry name" value="MICROTUBULE-ASSOCIATED PROTEIN"/>
    <property type="match status" value="1"/>
</dbReference>
<feature type="region of interest" description="Disordered" evidence="7">
    <location>
        <begin position="495"/>
        <end position="516"/>
    </location>
</feature>
<feature type="region of interest" description="Disordered" evidence="7">
    <location>
        <begin position="76"/>
        <end position="153"/>
    </location>
</feature>
<organism evidence="8 10">
    <name type="scientific">Didymodactylos carnosus</name>
    <dbReference type="NCBI Taxonomy" id="1234261"/>
    <lineage>
        <taxon>Eukaryota</taxon>
        <taxon>Metazoa</taxon>
        <taxon>Spiralia</taxon>
        <taxon>Gnathifera</taxon>
        <taxon>Rotifera</taxon>
        <taxon>Eurotatoria</taxon>
        <taxon>Bdelloidea</taxon>
        <taxon>Philodinida</taxon>
        <taxon>Philodinidae</taxon>
        <taxon>Didymodactylos</taxon>
    </lineage>
</organism>
<feature type="compositionally biased region" description="Polar residues" evidence="7">
    <location>
        <begin position="820"/>
        <end position="843"/>
    </location>
</feature>
<feature type="coiled-coil region" evidence="6">
    <location>
        <begin position="36"/>
        <end position="63"/>
    </location>
</feature>
<evidence type="ECO:0000256" key="1">
    <source>
        <dbReference type="ARBA" id="ARBA00004245"/>
    </source>
</evidence>
<feature type="compositionally biased region" description="Polar residues" evidence="7">
    <location>
        <begin position="255"/>
        <end position="270"/>
    </location>
</feature>
<feature type="compositionally biased region" description="Basic and acidic residues" evidence="7">
    <location>
        <begin position="502"/>
        <end position="516"/>
    </location>
</feature>
<dbReference type="GO" id="GO:0000226">
    <property type="term" value="P:microtubule cytoskeleton organization"/>
    <property type="evidence" value="ECO:0007669"/>
    <property type="project" value="InterPro"/>
</dbReference>
<comment type="caution">
    <text evidence="8">The sequence shown here is derived from an EMBL/GenBank/DDBJ whole genome shotgun (WGS) entry which is preliminary data.</text>
</comment>
<evidence type="ECO:0000256" key="4">
    <source>
        <dbReference type="ARBA" id="ARBA00023054"/>
    </source>
</evidence>
<dbReference type="EMBL" id="CAJOBA010036171">
    <property type="protein sequence ID" value="CAF4018230.1"/>
    <property type="molecule type" value="Genomic_DNA"/>
</dbReference>
<evidence type="ECO:0000256" key="2">
    <source>
        <dbReference type="ARBA" id="ARBA00007525"/>
    </source>
</evidence>
<feature type="compositionally biased region" description="Polar residues" evidence="7">
    <location>
        <begin position="790"/>
        <end position="812"/>
    </location>
</feature>
<evidence type="ECO:0000313" key="9">
    <source>
        <dbReference type="EMBL" id="CAF4018230.1"/>
    </source>
</evidence>
<feature type="region of interest" description="Disordered" evidence="7">
    <location>
        <begin position="455"/>
        <end position="480"/>
    </location>
</feature>
<dbReference type="Proteomes" id="UP000682733">
    <property type="component" value="Unassembled WGS sequence"/>
</dbReference>
<feature type="compositionally biased region" description="Polar residues" evidence="7">
    <location>
        <begin position="229"/>
        <end position="246"/>
    </location>
</feature>
<evidence type="ECO:0000256" key="5">
    <source>
        <dbReference type="ARBA" id="ARBA00023212"/>
    </source>
</evidence>
<name>A0A8S2ENA1_9BILA</name>
<feature type="compositionally biased region" description="Polar residues" evidence="7">
    <location>
        <begin position="367"/>
        <end position="384"/>
    </location>
</feature>
<feature type="region of interest" description="Disordered" evidence="7">
    <location>
        <begin position="530"/>
        <end position="729"/>
    </location>
</feature>
<feature type="compositionally biased region" description="Basic and acidic residues" evidence="7">
    <location>
        <begin position="530"/>
        <end position="634"/>
    </location>
</feature>
<keyword evidence="3" id="KW-0963">Cytoplasm</keyword>
<dbReference type="Pfam" id="PF05672">
    <property type="entry name" value="MAP7"/>
    <property type="match status" value="1"/>
</dbReference>
<sequence>MKLLLKQQQQLERVKKWLQLRNRDVDRRSAVEERRKKREEEAKVKIEELLKKEKERAEHYQQRAVSQVTLSLRTKPDVMSQSTDVLSSTRRAVSASRPRILATPTNQTDMTNRRTPNHSPVPTSTGSPSHGSIAAGSHHLNPINERTQNSNDIAGTATTTAATTDSSLTGREETNGIAVATNASTNVERRAQSVNRSHLNDTIRRLSKPKPVKTASSDLMAQSVNVGMLTSQSSHQLRTQPQQPTTIARRAIPRSNATATQRSSPKQQNESHTSITPTSSGISSLNDEMNNDMSESATVSSDICQPPQRTLKHSEAPRTGSSPNRSTKPPISSNTRLTSKPKHASTTSNRSIPSSLSSSSLSTSVTAHNNNSAERLTSKSQSRKPSLPKTFEIHSKKKPISETTKTIPTKDVQREQNELFETAIVDSNNNEINETDNITETSAEVIINNTEKDVQSDNISKVEKVDASESSHTNSAEPIDIDSISNVINNTHPSVSVQPVLTKREQQQIDEQDYQRKLAEKRREARERFEEAKRLEEERQRQLELEEQQREEEQRKLEEEQTKAEHERLKKAIEEREREENERRLKEEKEKQIKEELEKRQQEEYERLNRERLERMKREEDERNERKKRLDLIMKRTRQVSPKPKGVEESSQKVNGHDDSNETPSTNPEMSVSAVSKTLTSPPLLSSSNKVTIPHSFSETKFPSTSSTDNLNELSNTNGTSTDTPKFKSPLIQNILNKARGSRSSSIDNLVNSPLTPTSTTLMTTSMIVENSITSPQSDDTSSDDEVGSKMSNGITKINSTSVTDLNLPSNNYHHDMPSLKSSNNSHRSIETTTFNEQALVQQ</sequence>
<feature type="compositionally biased region" description="Polar residues" evidence="7">
    <location>
        <begin position="79"/>
        <end position="91"/>
    </location>
</feature>
<evidence type="ECO:0000256" key="7">
    <source>
        <dbReference type="SAM" id="MobiDB-lite"/>
    </source>
</evidence>